<keyword evidence="2" id="KW-0808">Transferase</keyword>
<dbReference type="InterPro" id="IPR007213">
    <property type="entry name" value="Ppm1/Ppm2/Tcmp"/>
</dbReference>
<feature type="compositionally biased region" description="Polar residues" evidence="3">
    <location>
        <begin position="1"/>
        <end position="11"/>
    </location>
</feature>
<gene>
    <name evidence="4" type="ORF">VPNG_00978</name>
</gene>
<dbReference type="GO" id="GO:0008168">
    <property type="term" value="F:methyltransferase activity"/>
    <property type="evidence" value="ECO:0007669"/>
    <property type="project" value="UniProtKB-KW"/>
</dbReference>
<reference evidence="4 5" key="1">
    <citation type="submission" date="2015-09" db="EMBL/GenBank/DDBJ databases">
        <title>Host preference determinants of Valsa canker pathogens revealed by comparative genomics.</title>
        <authorList>
            <person name="Yin Z."/>
            <person name="Huang L."/>
        </authorList>
    </citation>
    <scope>NUCLEOTIDE SEQUENCE [LARGE SCALE GENOMIC DNA]</scope>
    <source>
        <strain evidence="4 5">SXYLt</strain>
    </source>
</reference>
<name>A0A423XMG2_9PEZI</name>
<dbReference type="OrthoDB" id="203237at2759"/>
<keyword evidence="1" id="KW-0489">Methyltransferase</keyword>
<evidence type="ECO:0000256" key="3">
    <source>
        <dbReference type="SAM" id="MobiDB-lite"/>
    </source>
</evidence>
<evidence type="ECO:0000256" key="1">
    <source>
        <dbReference type="ARBA" id="ARBA00022603"/>
    </source>
</evidence>
<organism evidence="4 5">
    <name type="scientific">Cytospora leucostoma</name>
    <dbReference type="NCBI Taxonomy" id="1230097"/>
    <lineage>
        <taxon>Eukaryota</taxon>
        <taxon>Fungi</taxon>
        <taxon>Dikarya</taxon>
        <taxon>Ascomycota</taxon>
        <taxon>Pezizomycotina</taxon>
        <taxon>Sordariomycetes</taxon>
        <taxon>Sordariomycetidae</taxon>
        <taxon>Diaporthales</taxon>
        <taxon>Cytosporaceae</taxon>
        <taxon>Cytospora</taxon>
    </lineage>
</organism>
<keyword evidence="5" id="KW-1185">Reference proteome</keyword>
<dbReference type="InterPro" id="IPR029063">
    <property type="entry name" value="SAM-dependent_MTases_sf"/>
</dbReference>
<dbReference type="EMBL" id="LKEB01000002">
    <property type="protein sequence ID" value="ROW17693.1"/>
    <property type="molecule type" value="Genomic_DNA"/>
</dbReference>
<evidence type="ECO:0000313" key="5">
    <source>
        <dbReference type="Proteomes" id="UP000285146"/>
    </source>
</evidence>
<sequence length="298" mass="34357">MTRISENTARSSDFEDKTVPQKQKLRLTGPEETMIPMVFFRAQDAKKSNPILGDPYSQRILDRCDIDFSAEHFITNDRFIEYVIDRTKHLDIWCQEFLDSHGDKPVTVLHLGCGLDCRYSRMRKSPNVRWVDIDQPLVVEARGRLVPQPQPPEDYTLRALQITKPGWIRDIPNDRPTLVIAEGLFPYLEADEGQQVFRDVAEYFPSGEIVTDHVSPLVMRMSGAIKFLRTSGSRYHWGVGDPREEVESVHPKLRLTGCLHWNDFMAEHPPLFGVALTRVMGVFTPGWKSNLKLMRFVF</sequence>
<dbReference type="PANTHER" id="PTHR43619">
    <property type="entry name" value="S-ADENOSYL-L-METHIONINE-DEPENDENT METHYLTRANSFERASE YKTD-RELATED"/>
    <property type="match status" value="1"/>
</dbReference>
<dbReference type="Pfam" id="PF04072">
    <property type="entry name" value="LCM"/>
    <property type="match status" value="1"/>
</dbReference>
<dbReference type="Gene3D" id="3.40.50.150">
    <property type="entry name" value="Vaccinia Virus protein VP39"/>
    <property type="match status" value="1"/>
</dbReference>
<protein>
    <submittedName>
        <fullName evidence="4">Uncharacterized protein</fullName>
    </submittedName>
</protein>
<dbReference type="STRING" id="1230097.A0A423XMG2"/>
<evidence type="ECO:0000313" key="4">
    <source>
        <dbReference type="EMBL" id="ROW17693.1"/>
    </source>
</evidence>
<proteinExistence type="predicted"/>
<dbReference type="PANTHER" id="PTHR43619:SF2">
    <property type="entry name" value="S-ADENOSYL-L-METHIONINE-DEPENDENT METHYLTRANSFERASES SUPERFAMILY PROTEIN"/>
    <property type="match status" value="1"/>
</dbReference>
<evidence type="ECO:0000256" key="2">
    <source>
        <dbReference type="ARBA" id="ARBA00022679"/>
    </source>
</evidence>
<accession>A0A423XMG2</accession>
<feature type="region of interest" description="Disordered" evidence="3">
    <location>
        <begin position="1"/>
        <end position="27"/>
    </location>
</feature>
<dbReference type="AlphaFoldDB" id="A0A423XMG2"/>
<dbReference type="GO" id="GO:0032259">
    <property type="term" value="P:methylation"/>
    <property type="evidence" value="ECO:0007669"/>
    <property type="project" value="UniProtKB-KW"/>
</dbReference>
<dbReference type="SUPFAM" id="SSF53335">
    <property type="entry name" value="S-adenosyl-L-methionine-dependent methyltransferases"/>
    <property type="match status" value="1"/>
</dbReference>
<comment type="caution">
    <text evidence="4">The sequence shown here is derived from an EMBL/GenBank/DDBJ whole genome shotgun (WGS) entry which is preliminary data.</text>
</comment>
<dbReference type="InParanoid" id="A0A423XMG2"/>
<dbReference type="Proteomes" id="UP000285146">
    <property type="component" value="Unassembled WGS sequence"/>
</dbReference>